<evidence type="ECO:0000313" key="7">
    <source>
        <dbReference type="Proteomes" id="UP000184363"/>
    </source>
</evidence>
<dbReference type="STRING" id="1848.SAMN05443637_101324"/>
<keyword evidence="7" id="KW-1185">Reference proteome</keyword>
<dbReference type="AlphaFoldDB" id="A0A1M6NLA6"/>
<reference evidence="6 7" key="1">
    <citation type="submission" date="2016-11" db="EMBL/GenBank/DDBJ databases">
        <authorList>
            <person name="Jaros S."/>
            <person name="Januszkiewicz K."/>
            <person name="Wedrychowicz H."/>
        </authorList>
    </citation>
    <scope>NUCLEOTIDE SEQUENCE [LARGE SCALE GENOMIC DNA]</scope>
    <source>
        <strain evidence="6 7">DSM 43832</strain>
    </source>
</reference>
<gene>
    <name evidence="6" type="ORF">SAMN05443637_101324</name>
</gene>
<dbReference type="SUPFAM" id="SSF69819">
    <property type="entry name" value="MTH1598-like"/>
    <property type="match status" value="1"/>
</dbReference>
<dbReference type="Pfam" id="PF01951">
    <property type="entry name" value="Archease"/>
    <property type="match status" value="1"/>
</dbReference>
<name>A0A1M6NLA6_PSETH</name>
<dbReference type="GO" id="GO:0008033">
    <property type="term" value="P:tRNA processing"/>
    <property type="evidence" value="ECO:0007669"/>
    <property type="project" value="UniProtKB-KW"/>
</dbReference>
<organism evidence="6 7">
    <name type="scientific">Pseudonocardia thermophila</name>
    <dbReference type="NCBI Taxonomy" id="1848"/>
    <lineage>
        <taxon>Bacteria</taxon>
        <taxon>Bacillati</taxon>
        <taxon>Actinomycetota</taxon>
        <taxon>Actinomycetes</taxon>
        <taxon>Pseudonocardiales</taxon>
        <taxon>Pseudonocardiaceae</taxon>
        <taxon>Pseudonocardia</taxon>
    </lineage>
</organism>
<protein>
    <submittedName>
        <fullName evidence="6">SHS2 domain-containing protein</fullName>
    </submittedName>
</protein>
<dbReference type="OrthoDB" id="3827441at2"/>
<feature type="domain" description="Archease" evidence="5">
    <location>
        <begin position="7"/>
        <end position="138"/>
    </location>
</feature>
<evidence type="ECO:0000256" key="2">
    <source>
        <dbReference type="ARBA" id="ARBA00022694"/>
    </source>
</evidence>
<evidence type="ECO:0000256" key="3">
    <source>
        <dbReference type="ARBA" id="ARBA00022723"/>
    </source>
</evidence>
<dbReference type="GO" id="GO:0046872">
    <property type="term" value="F:metal ion binding"/>
    <property type="evidence" value="ECO:0007669"/>
    <property type="project" value="UniProtKB-KW"/>
</dbReference>
<keyword evidence="2" id="KW-0819">tRNA processing</keyword>
<accession>A0A1M6NLA6</accession>
<dbReference type="EMBL" id="FRAP01000001">
    <property type="protein sequence ID" value="SHJ96513.1"/>
    <property type="molecule type" value="Genomic_DNA"/>
</dbReference>
<evidence type="ECO:0000313" key="6">
    <source>
        <dbReference type="EMBL" id="SHJ96513.1"/>
    </source>
</evidence>
<keyword evidence="4" id="KW-0106">Calcium</keyword>
<sequence>MTARGHRAVEHTADVRIEAWGPTREDCLVEAVSGLVATFAVTADATPADTITTHLDATDDDDLLAAVLDEVIYLLDTRSVVPCGAELTAGPGGVELRLQVAPVREVEVVGAVPKAVTLNDLRCEPRDEGWWCAATVDV</sequence>
<dbReference type="Gene3D" id="3.55.10.10">
    <property type="entry name" value="Archease domain"/>
    <property type="match status" value="1"/>
</dbReference>
<proteinExistence type="inferred from homology"/>
<evidence type="ECO:0000259" key="5">
    <source>
        <dbReference type="Pfam" id="PF01951"/>
    </source>
</evidence>
<dbReference type="Proteomes" id="UP000184363">
    <property type="component" value="Unassembled WGS sequence"/>
</dbReference>
<evidence type="ECO:0000256" key="4">
    <source>
        <dbReference type="ARBA" id="ARBA00022837"/>
    </source>
</evidence>
<dbReference type="InterPro" id="IPR023572">
    <property type="entry name" value="Archease_dom"/>
</dbReference>
<evidence type="ECO:0000256" key="1">
    <source>
        <dbReference type="ARBA" id="ARBA00007963"/>
    </source>
</evidence>
<comment type="similarity">
    <text evidence="1">Belongs to the archease family.</text>
</comment>
<keyword evidence="3" id="KW-0479">Metal-binding</keyword>
<dbReference type="RefSeq" id="WP_073454999.1">
    <property type="nucleotide sequence ID" value="NZ_CALGVN010000012.1"/>
</dbReference>
<dbReference type="InterPro" id="IPR036820">
    <property type="entry name" value="Archease_dom_sf"/>
</dbReference>